<dbReference type="SMR" id="A0A1D6M757"/>
<dbReference type="PANTHER" id="PTHR32411">
    <property type="entry name" value="CYSTEINE-RICH REPEAT SECRETORY PROTEIN 38-RELATED"/>
    <property type="match status" value="1"/>
</dbReference>
<dbReference type="PANTHER" id="PTHR32411:SF43">
    <property type="entry name" value="CYSTEINE-RICH REPEAT SECRETORY PROTEIN 38"/>
    <property type="match status" value="1"/>
</dbReference>
<dbReference type="InterPro" id="IPR050581">
    <property type="entry name" value="CRR_secretory_protein"/>
</dbReference>
<dbReference type="AlphaFoldDB" id="A0A1D6M757"/>
<dbReference type="Gene3D" id="3.30.430.20">
    <property type="entry name" value="Gnk2 domain, C-X8-C-X2-C motif"/>
    <property type="match status" value="2"/>
</dbReference>
<dbReference type="InterPro" id="IPR011009">
    <property type="entry name" value="Kinase-like_dom_sf"/>
</dbReference>
<dbReference type="InParanoid" id="A0A1D6M757"/>
<dbReference type="FunFam" id="3.30.430.20:FF:000002">
    <property type="entry name" value="Cysteine-rich receptor-like protein kinase 10"/>
    <property type="match status" value="1"/>
</dbReference>
<protein>
    <submittedName>
        <fullName evidence="6">Putative DUF26-domain receptor-like protein kinase family protein</fullName>
    </submittedName>
</protein>
<comment type="similarity">
    <text evidence="5">Belongs to the cysteine-rich repeat secretory protein family.</text>
</comment>
<accession>A0A1D6M757</accession>
<keyword evidence="6" id="KW-0808">Transferase</keyword>
<dbReference type="Pfam" id="PF01657">
    <property type="entry name" value="Stress-antifung"/>
    <property type="match status" value="2"/>
</dbReference>
<evidence type="ECO:0000256" key="4">
    <source>
        <dbReference type="ARBA" id="ARBA00022737"/>
    </source>
</evidence>
<comment type="subcellular location">
    <subcellularLocation>
        <location evidence="1">Secreted</location>
    </subcellularLocation>
</comment>
<sequence length="499" mass="53169">MHSLLPILLCSFLLATAANADNPFYTGCPNNTNYTRGSAFQANLNALLASLPSAAAASAGFATNTTGTAPDQAYGLAQCRADVNASDCRACLDGSTRDMARVCPGQKSAMLIYDACQLRHSNASFFGAVDASVVVWQPNAQNATQQEQFTTRLGALMGSVTERAAYASPRRFAVGSAAVTPFVNVYGMAQCTRDLAGDDCNRCLVGAVSFIPTCCDGRQGARIVYPSCSIRFEVYPFYDAQAADAAMSPAPAPGAGSVNGSDQSGLGESALLVAIPVAVALLQVAVFLFLRKRNRQPHKHVQVASNVHEDEEDMTSSEYLLYDLSTLRAATDNFSEENKLGEGGFGPVYKGTLQDGQEIAVKRLSATSQQGQVEMKNEVVLLAKLQHRNLVWTHWSRGSVQPLLEGCPDEGLRAQEMLRCIHVALLCVQEDPLDRPSMASVVVMLNSRSITLPAPGAPAYAVPRRGTTVRSAARQGLVDAAASREQSVNGASFSDMEPR</sequence>
<evidence type="ECO:0000256" key="1">
    <source>
        <dbReference type="ARBA" id="ARBA00004613"/>
    </source>
</evidence>
<organism evidence="6">
    <name type="scientific">Zea mays</name>
    <name type="common">Maize</name>
    <dbReference type="NCBI Taxonomy" id="4577"/>
    <lineage>
        <taxon>Eukaryota</taxon>
        <taxon>Viridiplantae</taxon>
        <taxon>Streptophyta</taxon>
        <taxon>Embryophyta</taxon>
        <taxon>Tracheophyta</taxon>
        <taxon>Spermatophyta</taxon>
        <taxon>Magnoliopsida</taxon>
        <taxon>Liliopsida</taxon>
        <taxon>Poales</taxon>
        <taxon>Poaceae</taxon>
        <taxon>PACMAD clade</taxon>
        <taxon>Panicoideae</taxon>
        <taxon>Andropogonodae</taxon>
        <taxon>Andropogoneae</taxon>
        <taxon>Tripsacinae</taxon>
        <taxon>Zea</taxon>
    </lineage>
</organism>
<dbReference type="InterPro" id="IPR002902">
    <property type="entry name" value="GNK2"/>
</dbReference>
<keyword evidence="3" id="KW-0732">Signal</keyword>
<dbReference type="ExpressionAtlas" id="A0A1D6M757">
    <property type="expression patterns" value="baseline and differential"/>
</dbReference>
<dbReference type="Pfam" id="PF07714">
    <property type="entry name" value="PK_Tyr_Ser-Thr"/>
    <property type="match status" value="1"/>
</dbReference>
<dbReference type="InterPro" id="IPR000719">
    <property type="entry name" value="Prot_kinase_dom"/>
</dbReference>
<keyword evidence="6" id="KW-0418">Kinase</keyword>
<dbReference type="InterPro" id="IPR001245">
    <property type="entry name" value="Ser-Thr/Tyr_kinase_cat_dom"/>
</dbReference>
<dbReference type="GO" id="GO:0005576">
    <property type="term" value="C:extracellular region"/>
    <property type="evidence" value="ECO:0007669"/>
    <property type="project" value="UniProtKB-SubCell"/>
</dbReference>
<dbReference type="SUPFAM" id="SSF56112">
    <property type="entry name" value="Protein kinase-like (PK-like)"/>
    <property type="match status" value="1"/>
</dbReference>
<dbReference type="PROSITE" id="PS50011">
    <property type="entry name" value="PROTEIN_KINASE_DOM"/>
    <property type="match status" value="1"/>
</dbReference>
<dbReference type="OMA" id="MASDINC"/>
<dbReference type="CDD" id="cd23509">
    <property type="entry name" value="Gnk2-like"/>
    <property type="match status" value="2"/>
</dbReference>
<evidence type="ECO:0000313" key="6">
    <source>
        <dbReference type="EMBL" id="AQK86899.1"/>
    </source>
</evidence>
<dbReference type="EMBL" id="CM000782">
    <property type="protein sequence ID" value="AQK86899.1"/>
    <property type="molecule type" value="Genomic_DNA"/>
</dbReference>
<dbReference type="GO" id="GO:0004672">
    <property type="term" value="F:protein kinase activity"/>
    <property type="evidence" value="ECO:0007669"/>
    <property type="project" value="InterPro"/>
</dbReference>
<keyword evidence="2" id="KW-0964">Secreted</keyword>
<dbReference type="PROSITE" id="PS51473">
    <property type="entry name" value="GNK2"/>
    <property type="match status" value="2"/>
</dbReference>
<name>A0A1D6M757_MAIZE</name>
<reference evidence="6" key="1">
    <citation type="submission" date="2015-12" db="EMBL/GenBank/DDBJ databases">
        <title>Update maize B73 reference genome by single molecule sequencing technologies.</title>
        <authorList>
            <consortium name="Maize Genome Sequencing Project"/>
            <person name="Ware D."/>
        </authorList>
    </citation>
    <scope>NUCLEOTIDE SEQUENCE</scope>
    <source>
        <tissue evidence="6">Seedling</tissue>
    </source>
</reference>
<dbReference type="eggNOG" id="ENOG502QWDY">
    <property type="taxonomic scope" value="Eukaryota"/>
</dbReference>
<dbReference type="InterPro" id="IPR038408">
    <property type="entry name" value="GNK2_sf"/>
</dbReference>
<evidence type="ECO:0000256" key="3">
    <source>
        <dbReference type="ARBA" id="ARBA00022729"/>
    </source>
</evidence>
<evidence type="ECO:0000256" key="5">
    <source>
        <dbReference type="ARBA" id="ARBA00038515"/>
    </source>
</evidence>
<keyword evidence="4" id="KW-0677">Repeat</keyword>
<proteinExistence type="inferred from homology"/>
<dbReference type="GO" id="GO:0005524">
    <property type="term" value="F:ATP binding"/>
    <property type="evidence" value="ECO:0007669"/>
    <property type="project" value="InterPro"/>
</dbReference>
<dbReference type="Gene3D" id="3.30.200.20">
    <property type="entry name" value="Phosphorylase Kinase, domain 1"/>
    <property type="match status" value="1"/>
</dbReference>
<evidence type="ECO:0000256" key="2">
    <source>
        <dbReference type="ARBA" id="ARBA00022525"/>
    </source>
</evidence>
<keyword evidence="6" id="KW-0675">Receptor</keyword>
<gene>
    <name evidence="6" type="ORF">ZEAMMB73_Zm00001d038549</name>
</gene>